<evidence type="ECO:0000313" key="2">
    <source>
        <dbReference type="Proteomes" id="UP000001307"/>
    </source>
</evidence>
<name>E4WSH2_OIKDI</name>
<proteinExistence type="predicted"/>
<dbReference type="Proteomes" id="UP000001307">
    <property type="component" value="Unassembled WGS sequence"/>
</dbReference>
<dbReference type="InParanoid" id="E4WSH2"/>
<gene>
    <name evidence="1" type="ORF">GSOID_T00000708001</name>
</gene>
<keyword evidence="2" id="KW-1185">Reference proteome</keyword>
<protein>
    <recommendedName>
        <fullName evidence="3">MULE transposase domain-containing protein</fullName>
    </recommendedName>
</protein>
<evidence type="ECO:0000313" key="1">
    <source>
        <dbReference type="EMBL" id="CBY20705.1"/>
    </source>
</evidence>
<reference evidence="1" key="1">
    <citation type="journal article" date="2010" name="Science">
        <title>Plasticity of animal genome architecture unmasked by rapid evolution of a pelagic tunicate.</title>
        <authorList>
            <person name="Denoeud F."/>
            <person name="Henriet S."/>
            <person name="Mungpakdee S."/>
            <person name="Aury J.M."/>
            <person name="Da Silva C."/>
            <person name="Brinkmann H."/>
            <person name="Mikhaleva J."/>
            <person name="Olsen L.C."/>
            <person name="Jubin C."/>
            <person name="Canestro C."/>
            <person name="Bouquet J.M."/>
            <person name="Danks G."/>
            <person name="Poulain J."/>
            <person name="Campsteijn C."/>
            <person name="Adamski M."/>
            <person name="Cross I."/>
            <person name="Yadetie F."/>
            <person name="Muffato M."/>
            <person name="Louis A."/>
            <person name="Butcher S."/>
            <person name="Tsagkogeorga G."/>
            <person name="Konrad A."/>
            <person name="Singh S."/>
            <person name="Jensen M.F."/>
            <person name="Cong E.H."/>
            <person name="Eikeseth-Otteraa H."/>
            <person name="Noel B."/>
            <person name="Anthouard V."/>
            <person name="Porcel B.M."/>
            <person name="Kachouri-Lafond R."/>
            <person name="Nishino A."/>
            <person name="Ugolini M."/>
            <person name="Chourrout P."/>
            <person name="Nishida H."/>
            <person name="Aasland R."/>
            <person name="Huzurbazar S."/>
            <person name="Westhof E."/>
            <person name="Delsuc F."/>
            <person name="Lehrach H."/>
            <person name="Reinhardt R."/>
            <person name="Weissenbach J."/>
            <person name="Roy S.W."/>
            <person name="Artiguenave F."/>
            <person name="Postlethwait J.H."/>
            <person name="Manak J.R."/>
            <person name="Thompson E.M."/>
            <person name="Jaillon O."/>
            <person name="Du Pasquier L."/>
            <person name="Boudinot P."/>
            <person name="Liberles D.A."/>
            <person name="Volff J.N."/>
            <person name="Philippe H."/>
            <person name="Lenhard B."/>
            <person name="Roest Crollius H."/>
            <person name="Wincker P."/>
            <person name="Chourrout D."/>
        </authorList>
    </citation>
    <scope>NUCLEOTIDE SEQUENCE [LARGE SCALE GENOMIC DNA]</scope>
</reference>
<dbReference type="EMBL" id="FN653015">
    <property type="protein sequence ID" value="CBY20705.1"/>
    <property type="molecule type" value="Genomic_DNA"/>
</dbReference>
<sequence length="492" mass="57084">MSEIFSTLKKQIPPKNKRIGSEDLPYLYAITPGEREGSFHFHFQYGSRNKRYTFVKRNTYSGSVQLCCFHQNGKVKCTARIRVAVQNALIIKNVGQRVSKEKKRNKSSNKTKPIFKINWELPEATNPKNWKVVPESVIPHTCNPVHRYFAVRDTFRSMNAKDSIEKNRNLSEINLESWVLDKFPLNKLAGEKGEYGGISLKREINLMNQRLYYDNPVLRSNKVPLHCKSILLDQDESAATTATESLLSSLISEEEAAPEKFCWREDSEMIVFFYKKELELLDDVGKIKFGLQPTSPAGYDGTFYTVRDIPYEQLFSMCVYKTDPNDSSRGLSIPVVMAFLKGRKATDYVNLFNFIKEVFQETFGRPLKISYVIGDFECASRKAFVQVFNSNVRNCRFHAKQNFKRKIREYCHVDHYQHGDLTEFFQIMGGLIFMEASLVPFVLSKLKLHIKSYAKGFRPGLLKFLNYFENNYVKRESYSGWNLFDYLDNDST</sequence>
<accession>E4WSH2</accession>
<dbReference type="AlphaFoldDB" id="E4WSH2"/>
<evidence type="ECO:0008006" key="3">
    <source>
        <dbReference type="Google" id="ProtNLM"/>
    </source>
</evidence>
<dbReference type="OrthoDB" id="6612379at2759"/>
<organism evidence="1">
    <name type="scientific">Oikopleura dioica</name>
    <name type="common">Tunicate</name>
    <dbReference type="NCBI Taxonomy" id="34765"/>
    <lineage>
        <taxon>Eukaryota</taxon>
        <taxon>Metazoa</taxon>
        <taxon>Chordata</taxon>
        <taxon>Tunicata</taxon>
        <taxon>Appendicularia</taxon>
        <taxon>Copelata</taxon>
        <taxon>Oikopleuridae</taxon>
        <taxon>Oikopleura</taxon>
    </lineage>
</organism>